<protein>
    <submittedName>
        <fullName evidence="3">Hypothetical_protein</fullName>
    </submittedName>
</protein>
<dbReference type="EMBL" id="CATOUU010000877">
    <property type="protein sequence ID" value="CAI9956567.1"/>
    <property type="molecule type" value="Genomic_DNA"/>
</dbReference>
<dbReference type="EMBL" id="CAXDID020000249">
    <property type="protein sequence ID" value="CAL6064097.1"/>
    <property type="molecule type" value="Genomic_DNA"/>
</dbReference>
<evidence type="ECO:0000313" key="5">
    <source>
        <dbReference type="Proteomes" id="UP001642409"/>
    </source>
</evidence>
<reference evidence="2" key="1">
    <citation type="submission" date="2023-06" db="EMBL/GenBank/DDBJ databases">
        <authorList>
            <person name="Kurt Z."/>
        </authorList>
    </citation>
    <scope>NUCLEOTIDE SEQUENCE</scope>
</reference>
<reference evidence="3 5" key="2">
    <citation type="submission" date="2024-07" db="EMBL/GenBank/DDBJ databases">
        <authorList>
            <person name="Akdeniz Z."/>
        </authorList>
    </citation>
    <scope>NUCLEOTIDE SEQUENCE [LARGE SCALE GENOMIC DNA]</scope>
</reference>
<dbReference type="AlphaFoldDB" id="A0AA86UVL9"/>
<organism evidence="2">
    <name type="scientific">Hexamita inflata</name>
    <dbReference type="NCBI Taxonomy" id="28002"/>
    <lineage>
        <taxon>Eukaryota</taxon>
        <taxon>Metamonada</taxon>
        <taxon>Diplomonadida</taxon>
        <taxon>Hexamitidae</taxon>
        <taxon>Hexamitinae</taxon>
        <taxon>Hexamita</taxon>
    </lineage>
</organism>
<dbReference type="EMBL" id="CAXDID020000500">
    <property type="protein sequence ID" value="CAL6097620.1"/>
    <property type="molecule type" value="Genomic_DNA"/>
</dbReference>
<accession>A0AA86UVL9</accession>
<keyword evidence="5" id="KW-1185">Reference proteome</keyword>
<dbReference type="EMBL" id="CATOUU010001008">
    <property type="protein sequence ID" value="CAI9966612.1"/>
    <property type="molecule type" value="Genomic_DNA"/>
</dbReference>
<evidence type="ECO:0000313" key="2">
    <source>
        <dbReference type="EMBL" id="CAI9966612.1"/>
    </source>
</evidence>
<evidence type="ECO:0000313" key="1">
    <source>
        <dbReference type="EMBL" id="CAI9956567.1"/>
    </source>
</evidence>
<proteinExistence type="predicted"/>
<sequence>MHSKSYVLPNVLQSIKNLQNKNSVQFFEELQEHLSSSSNLSSSIVNLNCNFQNELSIKIHELKKMERKVVKINGYFEYIQKNFHVLELNNERLVQGLRRGRL</sequence>
<evidence type="ECO:0000313" key="4">
    <source>
        <dbReference type="EMBL" id="CAL6097620.1"/>
    </source>
</evidence>
<comment type="caution">
    <text evidence="2">The sequence shown here is derived from an EMBL/GenBank/DDBJ whole genome shotgun (WGS) entry which is preliminary data.</text>
</comment>
<evidence type="ECO:0000313" key="3">
    <source>
        <dbReference type="EMBL" id="CAL6064097.1"/>
    </source>
</evidence>
<name>A0AA86UVL9_9EUKA</name>
<dbReference type="Proteomes" id="UP001642409">
    <property type="component" value="Unassembled WGS sequence"/>
</dbReference>
<gene>
    <name evidence="1" type="ORF">HINF_LOCUS44212</name>
    <name evidence="3" type="ORF">HINF_LOCUS51189</name>
    <name evidence="2" type="ORF">HINF_LOCUS54257</name>
    <name evidence="4" type="ORF">HINF_LOCUS69170</name>
</gene>